<evidence type="ECO:0000256" key="7">
    <source>
        <dbReference type="ARBA" id="ARBA00022989"/>
    </source>
</evidence>
<feature type="transmembrane region" description="Helical" evidence="11">
    <location>
        <begin position="20"/>
        <end position="39"/>
    </location>
</feature>
<feature type="transmembrane region" description="Helical" evidence="11">
    <location>
        <begin position="168"/>
        <end position="191"/>
    </location>
</feature>
<dbReference type="PANTHER" id="PTHR32196:SF32">
    <property type="entry name" value="XYLOSE TRANSPORT SYSTEM PERMEASE PROTEIN XYLH"/>
    <property type="match status" value="1"/>
</dbReference>
<dbReference type="Proteomes" id="UP001244427">
    <property type="component" value="Unassembled WGS sequence"/>
</dbReference>
<dbReference type="GO" id="GO:0022857">
    <property type="term" value="F:transmembrane transporter activity"/>
    <property type="evidence" value="ECO:0007669"/>
    <property type="project" value="InterPro"/>
</dbReference>
<dbReference type="EMBL" id="JAUSXV010000001">
    <property type="protein sequence ID" value="MDQ0646130.1"/>
    <property type="molecule type" value="Genomic_DNA"/>
</dbReference>
<dbReference type="AlphaFoldDB" id="A0AAW8ETF4"/>
<keyword evidence="2" id="KW-0813">Transport</keyword>
<dbReference type="CDD" id="cd06579">
    <property type="entry name" value="TM_PBP1_transp_AraH_like"/>
    <property type="match status" value="1"/>
</dbReference>
<feature type="transmembrane region" description="Helical" evidence="11">
    <location>
        <begin position="235"/>
        <end position="253"/>
    </location>
</feature>
<evidence type="ECO:0000256" key="2">
    <source>
        <dbReference type="ARBA" id="ARBA00022448"/>
    </source>
</evidence>
<feature type="transmembrane region" description="Helical" evidence="11">
    <location>
        <begin position="74"/>
        <end position="90"/>
    </location>
</feature>
<evidence type="ECO:0000256" key="11">
    <source>
        <dbReference type="SAM" id="Phobius"/>
    </source>
</evidence>
<keyword evidence="5 12" id="KW-0762">Sugar transport</keyword>
<evidence type="ECO:0000256" key="3">
    <source>
        <dbReference type="ARBA" id="ARBA00022475"/>
    </source>
</evidence>
<dbReference type="GO" id="GO:0005886">
    <property type="term" value="C:plasma membrane"/>
    <property type="evidence" value="ECO:0007669"/>
    <property type="project" value="UniProtKB-SubCell"/>
</dbReference>
<reference evidence="12 13" key="1">
    <citation type="submission" date="2023-07" db="EMBL/GenBank/DDBJ databases">
        <title>Comparative genomics of wheat-associated soil bacteria to identify genetic determinants of phenazine resistance.</title>
        <authorList>
            <person name="Mouncey N."/>
        </authorList>
    </citation>
    <scope>NUCLEOTIDE SEQUENCE [LARGE SCALE GENOMIC DNA]</scope>
    <source>
        <strain evidence="12 13">W4I9-1</strain>
    </source>
</reference>
<organism evidence="12 13">
    <name type="scientific">Microbacterium natoriense</name>
    <dbReference type="NCBI Taxonomy" id="284570"/>
    <lineage>
        <taxon>Bacteria</taxon>
        <taxon>Bacillati</taxon>
        <taxon>Actinomycetota</taxon>
        <taxon>Actinomycetes</taxon>
        <taxon>Micrococcales</taxon>
        <taxon>Microbacteriaceae</taxon>
        <taxon>Microbacterium</taxon>
    </lineage>
</organism>
<accession>A0AAW8ETF4</accession>
<dbReference type="Pfam" id="PF02653">
    <property type="entry name" value="BPD_transp_2"/>
    <property type="match status" value="1"/>
</dbReference>
<keyword evidence="7 11" id="KW-1133">Transmembrane helix</keyword>
<feature type="transmembrane region" description="Helical" evidence="11">
    <location>
        <begin position="323"/>
        <end position="352"/>
    </location>
</feature>
<dbReference type="RefSeq" id="WP_292904608.1">
    <property type="nucleotide sequence ID" value="NZ_JAUSXV010000001.1"/>
</dbReference>
<name>A0AAW8ETF4_9MICO</name>
<evidence type="ECO:0000256" key="9">
    <source>
        <dbReference type="ARBA" id="ARBA00035611"/>
    </source>
</evidence>
<gene>
    <name evidence="12" type="ORF">QFZ53_000326</name>
</gene>
<comment type="caution">
    <text evidence="12">The sequence shown here is derived from an EMBL/GenBank/DDBJ whole genome shotgun (WGS) entry which is preliminary data.</text>
</comment>
<keyword evidence="4" id="KW-0997">Cell inner membrane</keyword>
<evidence type="ECO:0000256" key="5">
    <source>
        <dbReference type="ARBA" id="ARBA00022597"/>
    </source>
</evidence>
<feature type="transmembrane region" description="Helical" evidence="11">
    <location>
        <begin position="123"/>
        <end position="147"/>
    </location>
</feature>
<feature type="transmembrane region" description="Helical" evidence="11">
    <location>
        <begin position="51"/>
        <end position="68"/>
    </location>
</feature>
<feature type="transmembrane region" description="Helical" evidence="11">
    <location>
        <begin position="211"/>
        <end position="228"/>
    </location>
</feature>
<proteinExistence type="predicted"/>
<evidence type="ECO:0000256" key="10">
    <source>
        <dbReference type="ARBA" id="ARBA00035686"/>
    </source>
</evidence>
<evidence type="ECO:0000256" key="8">
    <source>
        <dbReference type="ARBA" id="ARBA00023136"/>
    </source>
</evidence>
<evidence type="ECO:0000313" key="13">
    <source>
        <dbReference type="Proteomes" id="UP001244427"/>
    </source>
</evidence>
<comment type="function">
    <text evidence="9">Part of the binding-protein-dependent transport system for D-xylose. Probably responsible for the translocation of the substrate across the membrane.</text>
</comment>
<evidence type="ECO:0000256" key="1">
    <source>
        <dbReference type="ARBA" id="ARBA00004651"/>
    </source>
</evidence>
<evidence type="ECO:0000313" key="12">
    <source>
        <dbReference type="EMBL" id="MDQ0646130.1"/>
    </source>
</evidence>
<feature type="transmembrane region" description="Helical" evidence="11">
    <location>
        <begin position="283"/>
        <end position="302"/>
    </location>
</feature>
<feature type="transmembrane region" description="Helical" evidence="11">
    <location>
        <begin position="97"/>
        <end position="117"/>
    </location>
</feature>
<evidence type="ECO:0000256" key="6">
    <source>
        <dbReference type="ARBA" id="ARBA00022692"/>
    </source>
</evidence>
<sequence length="392" mass="41168">MTGVSNLFSLATRNLRQSGILVAFIAIVAFFAILNPTFLSPGNLTNIVLQYSYILILAIGMVIVIIAGHIDLSVGSVVALTGATAAVIVIRGQQPWWVGVLAAIAVGLLVGAWQGFWVAYVGIPAFIVTLAGMLLFRGLTFIVLSNVSLSPFGGTYYSIANGFFNGLLGGYGVDVFTLVIFAIGVVGYAVWQVRSRRSKLAHQQSVEALGWFIAKIAIIAAVVMWFGYQLATSRGLPFVLIILAVLIIAYSVITQKSVFGRHVYAIGGNLHAALLSGVNVRKVNFWIFVNMGLLAGIAGVVFSSRTNGAQPGAGNMFELDAIAACFIGGAAVTGGVGRVGGAIVGGLIMAVMSNGMQLMGLDQATQQVVKGLVLLIAVAFDVWNKRRAGAAR</sequence>
<dbReference type="PANTHER" id="PTHR32196">
    <property type="entry name" value="ABC TRANSPORTER PERMEASE PROTEIN YPHD-RELATED-RELATED"/>
    <property type="match status" value="1"/>
</dbReference>
<evidence type="ECO:0000256" key="4">
    <source>
        <dbReference type="ARBA" id="ARBA00022519"/>
    </source>
</evidence>
<keyword evidence="3" id="KW-1003">Cell membrane</keyword>
<comment type="subcellular location">
    <subcellularLocation>
        <location evidence="1">Cell membrane</location>
        <topology evidence="1">Multi-pass membrane protein</topology>
    </subcellularLocation>
</comment>
<dbReference type="InterPro" id="IPR001851">
    <property type="entry name" value="ABC_transp_permease"/>
</dbReference>
<dbReference type="NCBIfam" id="NF040906">
    <property type="entry name" value="GguB"/>
    <property type="match status" value="1"/>
</dbReference>
<protein>
    <recommendedName>
        <fullName evidence="10">Xylose transport system permease protein XylH</fullName>
    </recommendedName>
</protein>
<feature type="transmembrane region" description="Helical" evidence="11">
    <location>
        <begin position="364"/>
        <end position="383"/>
    </location>
</feature>
<keyword evidence="13" id="KW-1185">Reference proteome</keyword>
<keyword evidence="8 11" id="KW-0472">Membrane</keyword>
<keyword evidence="6 11" id="KW-0812">Transmembrane</keyword>